<keyword evidence="2" id="KW-1185">Reference proteome</keyword>
<gene>
    <name evidence="1" type="ORF">J2S74_001300</name>
</gene>
<protein>
    <submittedName>
        <fullName evidence="1">Uncharacterized protein</fullName>
    </submittedName>
</protein>
<sequence length="185" mass="21913">MNRSVFEMHWQYYMSIENMLVKTNQYVTHSDKNKNVYSDEFSSIILLSCSEIDSLFKQLCLNFGFQSKSKYLKMKDYAHLIEKYINNDFGLATSIRTINDDSIIIFPFENIDASKSYANLKWWKDYQSIKHDRIKNVSKGNLLNAVTSVAAQFIILRELIEFIHESNGQEYLRKKCWSEYWIPVV</sequence>
<evidence type="ECO:0000313" key="2">
    <source>
        <dbReference type="Proteomes" id="UP001230005"/>
    </source>
</evidence>
<dbReference type="Proteomes" id="UP001230005">
    <property type="component" value="Unassembled WGS sequence"/>
</dbReference>
<organism evidence="1 2">
    <name type="scientific">Evansella vedderi</name>
    <dbReference type="NCBI Taxonomy" id="38282"/>
    <lineage>
        <taxon>Bacteria</taxon>
        <taxon>Bacillati</taxon>
        <taxon>Bacillota</taxon>
        <taxon>Bacilli</taxon>
        <taxon>Bacillales</taxon>
        <taxon>Bacillaceae</taxon>
        <taxon>Evansella</taxon>
    </lineage>
</organism>
<comment type="caution">
    <text evidence="1">The sequence shown here is derived from an EMBL/GenBank/DDBJ whole genome shotgun (WGS) entry which is preliminary data.</text>
</comment>
<evidence type="ECO:0000313" key="1">
    <source>
        <dbReference type="EMBL" id="MDQ0253927.1"/>
    </source>
</evidence>
<reference evidence="1 2" key="1">
    <citation type="submission" date="2023-07" db="EMBL/GenBank/DDBJ databases">
        <title>Genomic Encyclopedia of Type Strains, Phase IV (KMG-IV): sequencing the most valuable type-strain genomes for metagenomic binning, comparative biology and taxonomic classification.</title>
        <authorList>
            <person name="Goeker M."/>
        </authorList>
    </citation>
    <scope>NUCLEOTIDE SEQUENCE [LARGE SCALE GENOMIC DNA]</scope>
    <source>
        <strain evidence="1 2">DSM 9768</strain>
    </source>
</reference>
<dbReference type="EMBL" id="JAUSUG010000004">
    <property type="protein sequence ID" value="MDQ0253927.1"/>
    <property type="molecule type" value="Genomic_DNA"/>
</dbReference>
<proteinExistence type="predicted"/>
<accession>A0ABT9ZRT1</accession>
<name>A0ABT9ZRT1_9BACI</name>